<evidence type="ECO:0000313" key="2">
    <source>
        <dbReference type="Proteomes" id="UP000887013"/>
    </source>
</evidence>
<dbReference type="AlphaFoldDB" id="A0A8X6MEX4"/>
<protein>
    <submittedName>
        <fullName evidence="1">Uncharacterized protein</fullName>
    </submittedName>
</protein>
<dbReference type="EMBL" id="BMAW01045417">
    <property type="protein sequence ID" value="GFS49974.1"/>
    <property type="molecule type" value="Genomic_DNA"/>
</dbReference>
<evidence type="ECO:0000313" key="1">
    <source>
        <dbReference type="EMBL" id="GFS49974.1"/>
    </source>
</evidence>
<accession>A0A8X6MEX4</accession>
<proteinExistence type="predicted"/>
<dbReference type="Proteomes" id="UP000887013">
    <property type="component" value="Unassembled WGS sequence"/>
</dbReference>
<sequence length="93" mass="10183">MCSITCTHSRLCHSLKVYSITIFGGAAKKSLQSLYCHSLGKRLVTCKKAHLKTEGIEKAFRANSGYKLDAGIAGFFLDRDSWTMCAACIPLAH</sequence>
<gene>
    <name evidence="1" type="ORF">NPIL_317091</name>
</gene>
<name>A0A8X6MEX4_NEPPI</name>
<reference evidence="1" key="1">
    <citation type="submission" date="2020-08" db="EMBL/GenBank/DDBJ databases">
        <title>Multicomponent nature underlies the extraordinary mechanical properties of spider dragline silk.</title>
        <authorList>
            <person name="Kono N."/>
            <person name="Nakamura H."/>
            <person name="Mori M."/>
            <person name="Yoshida Y."/>
            <person name="Ohtoshi R."/>
            <person name="Malay A.D."/>
            <person name="Moran D.A.P."/>
            <person name="Tomita M."/>
            <person name="Numata K."/>
            <person name="Arakawa K."/>
        </authorList>
    </citation>
    <scope>NUCLEOTIDE SEQUENCE</scope>
</reference>
<keyword evidence="2" id="KW-1185">Reference proteome</keyword>
<comment type="caution">
    <text evidence="1">The sequence shown here is derived from an EMBL/GenBank/DDBJ whole genome shotgun (WGS) entry which is preliminary data.</text>
</comment>
<organism evidence="1 2">
    <name type="scientific">Nephila pilipes</name>
    <name type="common">Giant wood spider</name>
    <name type="synonym">Nephila maculata</name>
    <dbReference type="NCBI Taxonomy" id="299642"/>
    <lineage>
        <taxon>Eukaryota</taxon>
        <taxon>Metazoa</taxon>
        <taxon>Ecdysozoa</taxon>
        <taxon>Arthropoda</taxon>
        <taxon>Chelicerata</taxon>
        <taxon>Arachnida</taxon>
        <taxon>Araneae</taxon>
        <taxon>Araneomorphae</taxon>
        <taxon>Entelegynae</taxon>
        <taxon>Araneoidea</taxon>
        <taxon>Nephilidae</taxon>
        <taxon>Nephila</taxon>
    </lineage>
</organism>